<organism evidence="1">
    <name type="scientific">Sphingobacterium sp. (strain 21)</name>
    <dbReference type="NCBI Taxonomy" id="743722"/>
    <lineage>
        <taxon>Bacteria</taxon>
        <taxon>Pseudomonadati</taxon>
        <taxon>Bacteroidota</taxon>
        <taxon>Sphingobacteriia</taxon>
        <taxon>Sphingobacteriales</taxon>
        <taxon>Sphingobacteriaceae</taxon>
        <taxon>Sphingobacterium</taxon>
    </lineage>
</organism>
<dbReference type="OrthoDB" id="1117133at2"/>
<protein>
    <recommendedName>
        <fullName evidence="2">Hydroxymyristoyl-ACP dehydratase</fullName>
    </recommendedName>
</protein>
<accession>F4CBE1</accession>
<sequence length="316" mass="34992">MEALATITPESLALIHSKILDPSLSQNNRGPRSREELFQLIDVHTPYYALQDVHVLKDNIVAAKVITESPLGFEQSPITMAEACRHLAILGSVACATINPNQSKHYYLAHKGTYKRVSNEKFAIGKPLTVLAECISFDKRLAKAKACLIDEENKLICGIDVSFHVIPQAMFNRLFAHTYRDCLPTLANPYTRKNTLHDLKLYDTGATASLGEVQEHYCSGHFPNHPALPVAVLMGVLHDLCIAFVHHTLQNKQAKLLVNECTLLADNLASTGEIIHLEVQQEARTNDYFKLRGIAKTNSGKTVGDITTIICIRSSL</sequence>
<dbReference type="EMBL" id="CP002584">
    <property type="protein sequence ID" value="ADZ77389.1"/>
    <property type="molecule type" value="Genomic_DNA"/>
</dbReference>
<dbReference type="KEGG" id="shg:Sph21_0813"/>
<dbReference type="eggNOG" id="COG0764">
    <property type="taxonomic scope" value="Bacteria"/>
</dbReference>
<dbReference type="HOGENOM" id="CLU_076357_0_0_10"/>
<evidence type="ECO:0000313" key="1">
    <source>
        <dbReference type="EMBL" id="ADZ77389.1"/>
    </source>
</evidence>
<dbReference type="PATRIC" id="fig|743722.3.peg.871"/>
<evidence type="ECO:0008006" key="2">
    <source>
        <dbReference type="Google" id="ProtNLM"/>
    </source>
</evidence>
<gene>
    <name evidence="1" type="ordered locus">Sph21_0813</name>
</gene>
<dbReference type="AlphaFoldDB" id="F4CBE1"/>
<name>F4CBE1_SPHS2</name>
<reference evidence="1" key="1">
    <citation type="submission" date="2011-03" db="EMBL/GenBank/DDBJ databases">
        <title>Complete sequence of Sphingobacterium sp. 21.</title>
        <authorList>
            <consortium name="US DOE Joint Genome Institute"/>
            <person name="Lucas S."/>
            <person name="Copeland A."/>
            <person name="Lapidus A."/>
            <person name="Cheng J.-F."/>
            <person name="Goodwin L."/>
            <person name="Pitluck S."/>
            <person name="Davenport K."/>
            <person name="Detter J.C."/>
            <person name="Han C."/>
            <person name="Tapia R."/>
            <person name="Land M."/>
            <person name="Hauser L."/>
            <person name="Kyrpides N."/>
            <person name="Ivanova N."/>
            <person name="Ovchinnikova G."/>
            <person name="Pagani I."/>
            <person name="Siebers A.K."/>
            <person name="Allgaier M."/>
            <person name="Thelen M.P."/>
            <person name="Hugenholtz P."/>
            <person name="Woyke T."/>
        </authorList>
    </citation>
    <scope>NUCLEOTIDE SEQUENCE</scope>
    <source>
        <strain evidence="1">21</strain>
    </source>
</reference>
<dbReference type="STRING" id="743722.Sph21_0813"/>
<proteinExistence type="predicted"/>